<feature type="domain" description="PLD phosphodiesterase" evidence="14">
    <location>
        <begin position="214"/>
        <end position="241"/>
    </location>
</feature>
<evidence type="ECO:0000256" key="4">
    <source>
        <dbReference type="ARBA" id="ARBA00022679"/>
    </source>
</evidence>
<evidence type="ECO:0000256" key="8">
    <source>
        <dbReference type="ARBA" id="ARBA00023098"/>
    </source>
</evidence>
<proteinExistence type="predicted"/>
<keyword evidence="2" id="KW-1003">Cell membrane</keyword>
<dbReference type="KEGG" id="mpq:ABA45_02670"/>
<sequence>MPEFSLIAVIVALVYVASLMCIYRILMTYRTAQGALAWVFALLALPWITLPLFLLIGRSRFGGYIKARRMGDDALTNLLNRFEQQETSLRSPAHHHFSDELQVLSKLARQPFTDGNHSTLLRDGEATFDALFDCMENAQHYILLEFYIVRSDRVGQRIKSILERKLAEGVNVWFLHDNIGSFGLPRKYIRELTQAGAHTAAFDDGNVRRWRFQMNFRNHRKILVCDGKVGFVGGINLADEYLGAAMEQEPWRDTHCRIEGPAVTGLQLAWLEDWNWASDTFPELNWAPHHNTPGDERILILPTGPADSWESCTLFFLNCINNARERVWIASPYFVPDVQVMNALQLAALRGIDVRILIPEKSDSRIIGLAAYSYLVQACQAGIQIYRYQPGFMHQKVILVDDRYTAVGTANLDNRSMRLNFEITAINTSGKFVEEVDAMLTEDFKQSHLMDERDYRDRSLAFRITCRAIRLAAPLL</sequence>
<dbReference type="RefSeq" id="WP_048384234.1">
    <property type="nucleotide sequence ID" value="NZ_CP011494.1"/>
</dbReference>
<evidence type="ECO:0000259" key="14">
    <source>
        <dbReference type="PROSITE" id="PS50035"/>
    </source>
</evidence>
<evidence type="ECO:0000256" key="9">
    <source>
        <dbReference type="ARBA" id="ARBA00023136"/>
    </source>
</evidence>
<dbReference type="GO" id="GO:0032049">
    <property type="term" value="P:cardiolipin biosynthetic process"/>
    <property type="evidence" value="ECO:0007669"/>
    <property type="project" value="UniProtKB-UniRule"/>
</dbReference>
<keyword evidence="7 13" id="KW-1133">Transmembrane helix</keyword>
<dbReference type="PATRIC" id="fig|330734.3.peg.598"/>
<organism evidence="15 16">
    <name type="scientific">Marinobacter psychrophilus</name>
    <dbReference type="NCBI Taxonomy" id="330734"/>
    <lineage>
        <taxon>Bacteria</taxon>
        <taxon>Pseudomonadati</taxon>
        <taxon>Pseudomonadota</taxon>
        <taxon>Gammaproteobacteria</taxon>
        <taxon>Pseudomonadales</taxon>
        <taxon>Marinobacteraceae</taxon>
        <taxon>Marinobacter</taxon>
    </lineage>
</organism>
<keyword evidence="11" id="KW-1208">Phospholipid metabolism</keyword>
<gene>
    <name evidence="15" type="ORF">ABA45_02670</name>
</gene>
<evidence type="ECO:0000256" key="6">
    <source>
        <dbReference type="ARBA" id="ARBA00022737"/>
    </source>
</evidence>
<feature type="domain" description="PLD phosphodiesterase" evidence="14">
    <location>
        <begin position="389"/>
        <end position="416"/>
    </location>
</feature>
<keyword evidence="8" id="KW-0443">Lipid metabolism</keyword>
<evidence type="ECO:0000256" key="13">
    <source>
        <dbReference type="SAM" id="Phobius"/>
    </source>
</evidence>
<dbReference type="SUPFAM" id="SSF56024">
    <property type="entry name" value="Phospholipase D/nuclease"/>
    <property type="match status" value="2"/>
</dbReference>
<feature type="transmembrane region" description="Helical" evidence="13">
    <location>
        <begin position="6"/>
        <end position="23"/>
    </location>
</feature>
<feature type="transmembrane region" description="Helical" evidence="13">
    <location>
        <begin position="35"/>
        <end position="56"/>
    </location>
</feature>
<reference evidence="15 16" key="1">
    <citation type="submission" date="2015-05" db="EMBL/GenBank/DDBJ databases">
        <title>Complete genome of Marinobacter psychrophilus strain 20041T isolated from sea-ice of the Canadian Basin.</title>
        <authorList>
            <person name="Song L."/>
            <person name="Ren L."/>
            <person name="Yu Y."/>
            <person name="Wang X."/>
        </authorList>
    </citation>
    <scope>NUCLEOTIDE SEQUENCE [LARGE SCALE GENOMIC DNA]</scope>
    <source>
        <strain evidence="15 16">20041</strain>
    </source>
</reference>
<accession>A0A0H4I0V2</accession>
<keyword evidence="4" id="KW-0808">Transferase</keyword>
<name>A0A0H4I0V2_9GAMM</name>
<dbReference type="Pfam" id="PF13091">
    <property type="entry name" value="PLDc_2"/>
    <property type="match status" value="2"/>
</dbReference>
<evidence type="ECO:0000256" key="10">
    <source>
        <dbReference type="ARBA" id="ARBA00023209"/>
    </source>
</evidence>
<dbReference type="PROSITE" id="PS50035">
    <property type="entry name" value="PLD"/>
    <property type="match status" value="2"/>
</dbReference>
<evidence type="ECO:0000256" key="11">
    <source>
        <dbReference type="ARBA" id="ARBA00023264"/>
    </source>
</evidence>
<keyword evidence="6" id="KW-0677">Repeat</keyword>
<dbReference type="InterPro" id="IPR001736">
    <property type="entry name" value="PLipase_D/transphosphatidylase"/>
</dbReference>
<evidence type="ECO:0000313" key="15">
    <source>
        <dbReference type="EMBL" id="AKO51458.1"/>
    </source>
</evidence>
<dbReference type="CDD" id="cd09110">
    <property type="entry name" value="PLDc_CLS_1"/>
    <property type="match status" value="1"/>
</dbReference>
<evidence type="ECO:0000256" key="5">
    <source>
        <dbReference type="ARBA" id="ARBA00022692"/>
    </source>
</evidence>
<dbReference type="Proteomes" id="UP000036406">
    <property type="component" value="Chromosome"/>
</dbReference>
<dbReference type="PANTHER" id="PTHR21248:SF22">
    <property type="entry name" value="PHOSPHOLIPASE D"/>
    <property type="match status" value="1"/>
</dbReference>
<evidence type="ECO:0000256" key="7">
    <source>
        <dbReference type="ARBA" id="ARBA00022989"/>
    </source>
</evidence>
<evidence type="ECO:0000256" key="3">
    <source>
        <dbReference type="ARBA" id="ARBA00022516"/>
    </source>
</evidence>
<dbReference type="EMBL" id="CP011494">
    <property type="protein sequence ID" value="AKO51458.1"/>
    <property type="molecule type" value="Genomic_DNA"/>
</dbReference>
<dbReference type="GO" id="GO:0005886">
    <property type="term" value="C:plasma membrane"/>
    <property type="evidence" value="ECO:0007669"/>
    <property type="project" value="UniProtKB-SubCell"/>
</dbReference>
<dbReference type="SMART" id="SM00155">
    <property type="entry name" value="PLDc"/>
    <property type="match status" value="2"/>
</dbReference>
<keyword evidence="5 13" id="KW-0812">Transmembrane</keyword>
<keyword evidence="9 13" id="KW-0472">Membrane</keyword>
<dbReference type="Pfam" id="PF13396">
    <property type="entry name" value="PLDc_N"/>
    <property type="match status" value="1"/>
</dbReference>
<dbReference type="InterPro" id="IPR027379">
    <property type="entry name" value="CLS_N"/>
</dbReference>
<dbReference type="Gene3D" id="3.30.870.10">
    <property type="entry name" value="Endonuclease Chain A"/>
    <property type="match status" value="2"/>
</dbReference>
<protein>
    <recommendedName>
        <fullName evidence="12">Cardiolipin synthase</fullName>
        <ecNumber evidence="12">2.7.8.-</ecNumber>
    </recommendedName>
</protein>
<comment type="subcellular location">
    <subcellularLocation>
        <location evidence="1">Cell membrane</location>
        <topology evidence="1">Multi-pass membrane protein</topology>
    </subcellularLocation>
</comment>
<evidence type="ECO:0000256" key="12">
    <source>
        <dbReference type="NCBIfam" id="TIGR04265"/>
    </source>
</evidence>
<dbReference type="EC" id="2.7.8.-" evidence="12"/>
<dbReference type="InterPro" id="IPR025202">
    <property type="entry name" value="PLD-like_dom"/>
</dbReference>
<dbReference type="CDD" id="cd09161">
    <property type="entry name" value="PLDc_PaCLS_like_2"/>
    <property type="match status" value="1"/>
</dbReference>
<dbReference type="InterPro" id="IPR022924">
    <property type="entry name" value="Cardiolipin_synthase"/>
</dbReference>
<dbReference type="PANTHER" id="PTHR21248">
    <property type="entry name" value="CARDIOLIPIN SYNTHASE"/>
    <property type="match status" value="1"/>
</dbReference>
<keyword evidence="16" id="KW-1185">Reference proteome</keyword>
<evidence type="ECO:0000256" key="2">
    <source>
        <dbReference type="ARBA" id="ARBA00022475"/>
    </source>
</evidence>
<dbReference type="STRING" id="330734.ABA45_02670"/>
<keyword evidence="3" id="KW-0444">Lipid biosynthesis</keyword>
<dbReference type="GO" id="GO:0008808">
    <property type="term" value="F:cardiolipin synthase activity"/>
    <property type="evidence" value="ECO:0007669"/>
    <property type="project" value="UniProtKB-UniRule"/>
</dbReference>
<evidence type="ECO:0000313" key="16">
    <source>
        <dbReference type="Proteomes" id="UP000036406"/>
    </source>
</evidence>
<dbReference type="AlphaFoldDB" id="A0A0H4I0V2"/>
<evidence type="ECO:0000256" key="1">
    <source>
        <dbReference type="ARBA" id="ARBA00004651"/>
    </source>
</evidence>
<dbReference type="NCBIfam" id="TIGR04265">
    <property type="entry name" value="bac_cardiolipin"/>
    <property type="match status" value="1"/>
</dbReference>
<keyword evidence="10" id="KW-0594">Phospholipid biosynthesis</keyword>